<sequence length="220" mass="26083">MFKNARWQVRLFFILWIIFLFVVAKPPFEFLVLNTFLGYIPIELSLELTNKYVEKSWIFWPIFALWLIFYPNAPYLLTDLFHLSLLQPYGTNGLLRLSAHMWMNYSFLMISALGCSMLGFYGLFQIVNRCFAFFSIHSKVAKVLLIFALNVVSSIGIYVGRFLRFHTIYLLFSPRLVIKQLTEMWTLKMLVFVVIMTIVQCFIYWILYLILKDVKESKES</sequence>
<feature type="transmembrane region" description="Helical" evidence="1">
    <location>
        <begin position="102"/>
        <end position="124"/>
    </location>
</feature>
<dbReference type="EMBL" id="BDDX01000015">
    <property type="protein sequence ID" value="GAT91146.1"/>
    <property type="molecule type" value="Genomic_DNA"/>
</dbReference>
<feature type="transmembrane region" description="Helical" evidence="1">
    <location>
        <begin position="30"/>
        <end position="46"/>
    </location>
</feature>
<dbReference type="Pfam" id="PF07099">
    <property type="entry name" value="DUF1361"/>
    <property type="match status" value="1"/>
</dbReference>
<accession>A0A1L8CIZ0</accession>
<protein>
    <submittedName>
        <fullName evidence="2">Membrane protein</fullName>
    </submittedName>
</protein>
<feature type="transmembrane region" description="Helical" evidence="1">
    <location>
        <begin position="58"/>
        <end position="77"/>
    </location>
</feature>
<proteinExistence type="predicted"/>
<gene>
    <name evidence="2" type="ORF">FF306_01266</name>
</gene>
<evidence type="ECO:0000313" key="2">
    <source>
        <dbReference type="EMBL" id="GAT91146.1"/>
    </source>
</evidence>
<name>A0A1L8CIZ0_9LACO</name>
<keyword evidence="1" id="KW-0472">Membrane</keyword>
<feature type="transmembrane region" description="Helical" evidence="1">
    <location>
        <begin position="189"/>
        <end position="211"/>
    </location>
</feature>
<keyword evidence="1" id="KW-0812">Transmembrane</keyword>
<dbReference type="RefSeq" id="WP_094751123.1">
    <property type="nucleotide sequence ID" value="NZ_BDDX01000015.1"/>
</dbReference>
<dbReference type="InterPro" id="IPR009793">
    <property type="entry name" value="DUF1361"/>
</dbReference>
<dbReference type="AlphaFoldDB" id="A0A1L8CIZ0"/>
<evidence type="ECO:0000313" key="3">
    <source>
        <dbReference type="Proteomes" id="UP000186588"/>
    </source>
</evidence>
<reference evidence="2 3" key="1">
    <citation type="journal article" date="2016" name="Syst. Appl. Microbiol.">
        <title>Genomic characterization of a fructophilic bee symbiont Lactobacillus kunkeei reveals its niche-specific adaptation.</title>
        <authorList>
            <person name="Maeno S."/>
            <person name="Tanizawa Y."/>
            <person name="Kanesaki Y."/>
            <person name="Kubota E."/>
            <person name="Kumar H."/>
            <person name="Dicks L."/>
            <person name="Salminen S."/>
            <person name="Nakagawa J."/>
            <person name="Arita M."/>
            <person name="Endo A."/>
        </authorList>
    </citation>
    <scope>NUCLEOTIDE SEQUENCE [LARGE SCALE GENOMIC DNA]</scope>
    <source>
        <strain evidence="2 3">FF30-6</strain>
    </source>
</reference>
<feature type="transmembrane region" description="Helical" evidence="1">
    <location>
        <begin position="144"/>
        <end position="169"/>
    </location>
</feature>
<keyword evidence="1" id="KW-1133">Transmembrane helix</keyword>
<evidence type="ECO:0000256" key="1">
    <source>
        <dbReference type="SAM" id="Phobius"/>
    </source>
</evidence>
<comment type="caution">
    <text evidence="2">The sequence shown here is derived from an EMBL/GenBank/DDBJ whole genome shotgun (WGS) entry which is preliminary data.</text>
</comment>
<organism evidence="2 3">
    <name type="scientific">Apilactobacillus kunkeei</name>
    <dbReference type="NCBI Taxonomy" id="148814"/>
    <lineage>
        <taxon>Bacteria</taxon>
        <taxon>Bacillati</taxon>
        <taxon>Bacillota</taxon>
        <taxon>Bacilli</taxon>
        <taxon>Lactobacillales</taxon>
        <taxon>Lactobacillaceae</taxon>
        <taxon>Apilactobacillus</taxon>
    </lineage>
</organism>
<feature type="transmembrane region" description="Helical" evidence="1">
    <location>
        <begin position="7"/>
        <end position="24"/>
    </location>
</feature>
<dbReference type="Proteomes" id="UP000186588">
    <property type="component" value="Unassembled WGS sequence"/>
</dbReference>